<keyword evidence="1" id="KW-0812">Transmembrane</keyword>
<keyword evidence="1" id="KW-0472">Membrane</keyword>
<reference evidence="2" key="1">
    <citation type="submission" date="2009-01" db="EMBL/GenBank/DDBJ databases">
        <authorList>
            <person name="Qin X."/>
            <person name="Bachman B."/>
            <person name="Battles P."/>
            <person name="Bell A."/>
            <person name="Bess C."/>
            <person name="Bickham C."/>
            <person name="Chaboub L."/>
            <person name="Chen D."/>
            <person name="Coyle M."/>
            <person name="Deiros D.R."/>
            <person name="Dinh H."/>
            <person name="Forbes L."/>
            <person name="Fowler G."/>
            <person name="Francisco L."/>
            <person name="Fu Q."/>
            <person name="Gubbala S."/>
            <person name="Hale W."/>
            <person name="Han Y."/>
            <person name="Hemphill L."/>
            <person name="Highlander S.K."/>
            <person name="Hirani K."/>
            <person name="Hogues M."/>
            <person name="Jackson L."/>
            <person name="Jakkamsetti A."/>
            <person name="Javaid M."/>
            <person name="Jiang H."/>
            <person name="Korchina V."/>
            <person name="Kovar C."/>
            <person name="Lara F."/>
            <person name="Lee S."/>
            <person name="Mata R."/>
            <person name="Mathew T."/>
            <person name="Moen C."/>
            <person name="Morales K."/>
            <person name="Munidasa M."/>
            <person name="Nazareth L."/>
            <person name="Ngo R."/>
            <person name="Nguyen L."/>
            <person name="Okwuonu G."/>
            <person name="Ongeri F."/>
            <person name="Patil S."/>
            <person name="Petrosino J."/>
            <person name="Pham C."/>
            <person name="Pham P."/>
            <person name="Pu L.-L."/>
            <person name="Puazo M."/>
            <person name="Raj R."/>
            <person name="Reid J."/>
            <person name="Rouhana J."/>
            <person name="Saada N."/>
            <person name="Shang Y."/>
            <person name="Simmons D."/>
            <person name="Thornton R."/>
            <person name="Warren J."/>
            <person name="Weissenberger G."/>
            <person name="Zhang J."/>
            <person name="Zhang L."/>
            <person name="Zhou C."/>
            <person name="Zhu D."/>
            <person name="Muzny D."/>
            <person name="Worley K."/>
            <person name="Gibbs R."/>
        </authorList>
    </citation>
    <scope>NUCLEOTIDE SEQUENCE [LARGE SCALE GENOMIC DNA]</scope>
    <source>
        <strain evidence="2">DSM 44291</strain>
    </source>
</reference>
<dbReference type="HOGENOM" id="CLU_128738_1_0_11"/>
<accession>C0XV14</accession>
<name>C0XV14_CORLD</name>
<organism evidence="2 3">
    <name type="scientific">Corynebacterium lipophiloflavum (strain ATCC 700352 / DSM 44291 / CCUG 37336 / JCM 10383 / DMMZ 1944)</name>
    <dbReference type="NCBI Taxonomy" id="525263"/>
    <lineage>
        <taxon>Bacteria</taxon>
        <taxon>Bacillati</taxon>
        <taxon>Actinomycetota</taxon>
        <taxon>Actinomycetes</taxon>
        <taxon>Mycobacteriales</taxon>
        <taxon>Corynebacteriaceae</taxon>
        <taxon>Corynebacterium</taxon>
    </lineage>
</organism>
<feature type="transmembrane region" description="Helical" evidence="1">
    <location>
        <begin position="82"/>
        <end position="104"/>
    </location>
</feature>
<gene>
    <name evidence="2" type="ORF">HMPREF0298_2284</name>
</gene>
<evidence type="ECO:0000313" key="2">
    <source>
        <dbReference type="EMBL" id="EEI15950.1"/>
    </source>
</evidence>
<keyword evidence="1" id="KW-1133">Transmembrane helix</keyword>
<dbReference type="eggNOG" id="COG4270">
    <property type="taxonomic scope" value="Bacteria"/>
</dbReference>
<dbReference type="AlphaFoldDB" id="C0XV14"/>
<evidence type="ECO:0000313" key="3">
    <source>
        <dbReference type="Proteomes" id="UP000006196"/>
    </source>
</evidence>
<protein>
    <recommendedName>
        <fullName evidence="4">DoxX family protein</fullName>
    </recommendedName>
</protein>
<keyword evidence="3" id="KW-1185">Reference proteome</keyword>
<sequence length="138" mass="15095">MAIPFPLVNLPSTLRWSFMNGIQKALAPVFATAGVLHFVKPQPFDSIVPLQLAGNARSYTYASGVAELATAALLANKRTRKAGGFAAAALLVAVWPANMYMAWLWRNKPWYLQAISIGRVPLQIPLIRAAWGIYKGRS</sequence>
<dbReference type="STRING" id="525263.HMPREF0298_2284"/>
<proteinExistence type="predicted"/>
<evidence type="ECO:0008006" key="4">
    <source>
        <dbReference type="Google" id="ProtNLM"/>
    </source>
</evidence>
<dbReference type="PANTHER" id="PTHR36974:SF1">
    <property type="entry name" value="DOXX FAMILY MEMBRANE PROTEIN"/>
    <property type="match status" value="1"/>
</dbReference>
<dbReference type="Proteomes" id="UP000006196">
    <property type="component" value="Unassembled WGS sequence"/>
</dbReference>
<dbReference type="EMBL" id="ACHJ01000170">
    <property type="protein sequence ID" value="EEI15950.1"/>
    <property type="molecule type" value="Genomic_DNA"/>
</dbReference>
<dbReference type="PANTHER" id="PTHR36974">
    <property type="entry name" value="MEMBRANE PROTEIN-RELATED"/>
    <property type="match status" value="1"/>
</dbReference>
<evidence type="ECO:0000256" key="1">
    <source>
        <dbReference type="SAM" id="Phobius"/>
    </source>
</evidence>
<comment type="caution">
    <text evidence="2">The sequence shown here is derived from an EMBL/GenBank/DDBJ whole genome shotgun (WGS) entry which is preliminary data.</text>
</comment>